<protein>
    <recommendedName>
        <fullName evidence="2">HhH-GPD domain-containing protein</fullName>
    </recommendedName>
</protein>
<dbReference type="PANTHER" id="PTHR47203:SF1">
    <property type="entry name" value="HYPOTHETICAL BASE EXCISION DNA REPAIR PROTEIN (EUROFUNG)"/>
    <property type="match status" value="1"/>
</dbReference>
<gene>
    <name evidence="3" type="ORF">BP5796_01879</name>
</gene>
<reference evidence="3 4" key="1">
    <citation type="journal article" date="2018" name="IMA Fungus">
        <title>IMA Genome-F 9: Draft genome sequence of Annulohypoxylon stygium, Aspergillus mulundensis, Berkeleyomyces basicola (syn. Thielaviopsis basicola), Ceratocystis smalleyi, two Cercospora beticola strains, Coleophoma cylindrospora, Fusarium fracticaudum, Phialophora cf. hyalina, and Morchella septimelata.</title>
        <authorList>
            <person name="Wingfield B.D."/>
            <person name="Bills G.F."/>
            <person name="Dong Y."/>
            <person name="Huang W."/>
            <person name="Nel W.J."/>
            <person name="Swalarsk-Parry B.S."/>
            <person name="Vaghefi N."/>
            <person name="Wilken P.M."/>
            <person name="An Z."/>
            <person name="de Beer Z.W."/>
            <person name="De Vos L."/>
            <person name="Chen L."/>
            <person name="Duong T.A."/>
            <person name="Gao Y."/>
            <person name="Hammerbacher A."/>
            <person name="Kikkert J.R."/>
            <person name="Li Y."/>
            <person name="Li H."/>
            <person name="Li K."/>
            <person name="Li Q."/>
            <person name="Liu X."/>
            <person name="Ma X."/>
            <person name="Naidoo K."/>
            <person name="Pethybridge S.J."/>
            <person name="Sun J."/>
            <person name="Steenkamp E.T."/>
            <person name="van der Nest M.A."/>
            <person name="van Wyk S."/>
            <person name="Wingfield M.J."/>
            <person name="Xiong C."/>
            <person name="Yue Q."/>
            <person name="Zhang X."/>
        </authorList>
    </citation>
    <scope>NUCLEOTIDE SEQUENCE [LARGE SCALE GENOMIC DNA]</scope>
    <source>
        <strain evidence="3 4">BP5796</strain>
    </source>
</reference>
<feature type="compositionally biased region" description="Basic residues" evidence="1">
    <location>
        <begin position="511"/>
        <end position="528"/>
    </location>
</feature>
<feature type="compositionally biased region" description="Basic residues" evidence="1">
    <location>
        <begin position="186"/>
        <end position="196"/>
    </location>
</feature>
<dbReference type="AlphaFoldDB" id="A0A3D8T1P1"/>
<feature type="compositionally biased region" description="Acidic residues" evidence="1">
    <location>
        <begin position="532"/>
        <end position="550"/>
    </location>
</feature>
<comment type="caution">
    <text evidence="3">The sequence shown here is derived from an EMBL/GenBank/DDBJ whole genome shotgun (WGS) entry which is preliminary data.</text>
</comment>
<dbReference type="InterPro" id="IPR023170">
    <property type="entry name" value="HhH_base_excis_C"/>
</dbReference>
<evidence type="ECO:0000313" key="4">
    <source>
        <dbReference type="Proteomes" id="UP000256328"/>
    </source>
</evidence>
<proteinExistence type="predicted"/>
<dbReference type="PANTHER" id="PTHR47203">
    <property type="match status" value="1"/>
</dbReference>
<dbReference type="GO" id="GO:0000702">
    <property type="term" value="F:oxidized base lesion DNA N-glycosylase activity"/>
    <property type="evidence" value="ECO:0007669"/>
    <property type="project" value="UniProtKB-ARBA"/>
</dbReference>
<dbReference type="EMBL" id="PDLN01000002">
    <property type="protein sequence ID" value="RDW92485.1"/>
    <property type="molecule type" value="Genomic_DNA"/>
</dbReference>
<evidence type="ECO:0000313" key="3">
    <source>
        <dbReference type="EMBL" id="RDW92485.1"/>
    </source>
</evidence>
<feature type="region of interest" description="Disordered" evidence="1">
    <location>
        <begin position="110"/>
        <end position="163"/>
    </location>
</feature>
<evidence type="ECO:0000259" key="2">
    <source>
        <dbReference type="SMART" id="SM00478"/>
    </source>
</evidence>
<dbReference type="Pfam" id="PF00730">
    <property type="entry name" value="HhH-GPD"/>
    <property type="match status" value="1"/>
</dbReference>
<dbReference type="SUPFAM" id="SSF48150">
    <property type="entry name" value="DNA-glycosylase"/>
    <property type="match status" value="1"/>
</dbReference>
<dbReference type="InterPro" id="IPR011257">
    <property type="entry name" value="DNA_glycosylase"/>
</dbReference>
<accession>A0A3D8T1P1</accession>
<dbReference type="Gene3D" id="1.10.1670.10">
    <property type="entry name" value="Helix-hairpin-Helix base-excision DNA repair enzymes (C-terminal)"/>
    <property type="match status" value="1"/>
</dbReference>
<dbReference type="SMART" id="SM00478">
    <property type="entry name" value="ENDO3c"/>
    <property type="match status" value="1"/>
</dbReference>
<dbReference type="GO" id="GO:0006285">
    <property type="term" value="P:base-excision repair, AP site formation"/>
    <property type="evidence" value="ECO:0007669"/>
    <property type="project" value="UniProtKB-ARBA"/>
</dbReference>
<dbReference type="InterPro" id="IPR003265">
    <property type="entry name" value="HhH-GPD_domain"/>
</dbReference>
<feature type="compositionally biased region" description="Basic and acidic residues" evidence="1">
    <location>
        <begin position="128"/>
        <end position="139"/>
    </location>
</feature>
<dbReference type="OrthoDB" id="5607at2759"/>
<dbReference type="Proteomes" id="UP000256328">
    <property type="component" value="Unassembled WGS sequence"/>
</dbReference>
<keyword evidence="4" id="KW-1185">Reference proteome</keyword>
<dbReference type="Gene3D" id="1.10.340.30">
    <property type="entry name" value="Hypothetical protein, domain 2"/>
    <property type="match status" value="1"/>
</dbReference>
<name>A0A3D8T1P1_9HELO</name>
<feature type="domain" description="HhH-GPD" evidence="2">
    <location>
        <begin position="264"/>
        <end position="471"/>
    </location>
</feature>
<evidence type="ECO:0000256" key="1">
    <source>
        <dbReference type="SAM" id="MobiDB-lite"/>
    </source>
</evidence>
<feature type="region of interest" description="Disordered" evidence="1">
    <location>
        <begin position="504"/>
        <end position="550"/>
    </location>
</feature>
<sequence length="550" mass="59795">MVTRAAAKREAAFLAEASLSSPPSTPAGIRECSRGKVGPGSSSAALESAKKPTGRTQLPSPEDAGELAPSKEVKKRKRTSTVLEPITGGWDVLPHGIGKKGDLKVEHGDDSKILAAKPRNLKTAGSRVKQEEPEVEKVYQSETVAVVEDDSKKPPAKRRASRKHIDIDTPADVVEEAGVLNNASRKAPKPSRKPKANKYGLTPGESPFPDLLKPTPEDCEEVTQLLSELHGEVRAPDVIPPPSMEVTGCGEVPDLLDAILRTLLSASTTANNSNRALKGLKDTFGLRTSGVGIGSVNWEAVHAANLKEVVDSIRSGGLAEVKGANIKKILAAVWDHNKERHDALANEKETGQTAEVTGAQHESQAAKNKEIEAVNNNMLSMDYVFELTTEEAMTEMLKLPGIGVKTASCVILFCMKRPSFAVDTHVWRHCKWLGWVPPTATRDQTFSHCEVRIPDHLKYPLHQLFLRHGKTCGRCRAATGAGSVEWKNANCPIDHLMTRTEAKKLVGTKKPTPKPKNKKAAPMKHSKNRKEDDDDTDSEEAEFSEYDSDE</sequence>
<organism evidence="3 4">
    <name type="scientific">Coleophoma crateriformis</name>
    <dbReference type="NCBI Taxonomy" id="565419"/>
    <lineage>
        <taxon>Eukaryota</taxon>
        <taxon>Fungi</taxon>
        <taxon>Dikarya</taxon>
        <taxon>Ascomycota</taxon>
        <taxon>Pezizomycotina</taxon>
        <taxon>Leotiomycetes</taxon>
        <taxon>Helotiales</taxon>
        <taxon>Dermateaceae</taxon>
        <taxon>Coleophoma</taxon>
    </lineage>
</organism>
<dbReference type="CDD" id="cd00056">
    <property type="entry name" value="ENDO3c"/>
    <property type="match status" value="1"/>
</dbReference>
<feature type="region of interest" description="Disordered" evidence="1">
    <location>
        <begin position="14"/>
        <end position="81"/>
    </location>
</feature>
<feature type="region of interest" description="Disordered" evidence="1">
    <location>
        <begin position="178"/>
        <end position="213"/>
    </location>
</feature>